<evidence type="ECO:0000256" key="2">
    <source>
        <dbReference type="SAM" id="SignalP"/>
    </source>
</evidence>
<evidence type="ECO:0008006" key="5">
    <source>
        <dbReference type="Google" id="ProtNLM"/>
    </source>
</evidence>
<keyword evidence="1" id="KW-0812">Transmembrane</keyword>
<dbReference type="KEGG" id="ipa:Isop_2129"/>
<feature type="signal peptide" evidence="2">
    <location>
        <begin position="1"/>
        <end position="20"/>
    </location>
</feature>
<feature type="chain" id="PRO_5003229446" description="PEP-CTERM protein-sorting domain-containing protein" evidence="2">
    <location>
        <begin position="21"/>
        <end position="250"/>
    </location>
</feature>
<accession>E8R4A7</accession>
<keyword evidence="1" id="KW-1133">Transmembrane helix</keyword>
<reference evidence="3 4" key="2">
    <citation type="journal article" date="2011" name="Stand. Genomic Sci.">
        <title>Complete genome sequence of Isosphaera pallida type strain (IS1B).</title>
        <authorList>
            <consortium name="US DOE Joint Genome Institute (JGI-PGF)"/>
            <person name="Goker M."/>
            <person name="Cleland D."/>
            <person name="Saunders E."/>
            <person name="Lapidus A."/>
            <person name="Nolan M."/>
            <person name="Lucas S."/>
            <person name="Hammon N."/>
            <person name="Deshpande S."/>
            <person name="Cheng J.F."/>
            <person name="Tapia R."/>
            <person name="Han C."/>
            <person name="Goodwin L."/>
            <person name="Pitluck S."/>
            <person name="Liolios K."/>
            <person name="Pagani I."/>
            <person name="Ivanova N."/>
            <person name="Mavromatis K."/>
            <person name="Pati A."/>
            <person name="Chen A."/>
            <person name="Palaniappan K."/>
            <person name="Land M."/>
            <person name="Hauser L."/>
            <person name="Chang Y.J."/>
            <person name="Jeffries C.D."/>
            <person name="Detter J.C."/>
            <person name="Beck B."/>
            <person name="Woyke T."/>
            <person name="Bristow J."/>
            <person name="Eisen J.A."/>
            <person name="Markowitz V."/>
            <person name="Hugenholtz P."/>
            <person name="Kyrpides N.C."/>
            <person name="Klenk H.P."/>
        </authorList>
    </citation>
    <scope>NUCLEOTIDE SEQUENCE [LARGE SCALE GENOMIC DNA]</scope>
    <source>
        <strain evidence="4">ATCC 43644 / DSM 9630 / IS1B</strain>
    </source>
</reference>
<feature type="transmembrane region" description="Helical" evidence="1">
    <location>
        <begin position="226"/>
        <end position="244"/>
    </location>
</feature>
<gene>
    <name evidence="3" type="ordered locus">Isop_2129</name>
</gene>
<proteinExistence type="predicted"/>
<sequence length="250" mass="25055">MIRFAFGLTVLSLCVPAAHADLVLDDFSTALAGLTASGVGSSNTLSASASVVGGIRDARVTVLNSSSGFPVPSGTLTIDSSSSPRFADFQSNSSADAIFALEYDGTSGFNTGPLPSAGLNLNLAGATGFSFSYITSSNFTVTIAVVDSTGTTNDSGTFNLPGVTNLTNAFLPISGFSGGGSIFNNSNIGGFRLTFSAGRDFDVTIADGILLVIPANGNGDVIPEPGTLVLAGVLGAVGVGLGLARRRRVA</sequence>
<dbReference type="InParanoid" id="E8R4A7"/>
<evidence type="ECO:0000313" key="4">
    <source>
        <dbReference type="Proteomes" id="UP000008631"/>
    </source>
</evidence>
<dbReference type="AlphaFoldDB" id="E8R4A7"/>
<keyword evidence="1" id="KW-0472">Membrane</keyword>
<protein>
    <recommendedName>
        <fullName evidence="5">PEP-CTERM protein-sorting domain-containing protein</fullName>
    </recommendedName>
</protein>
<dbReference type="EMBL" id="CP002353">
    <property type="protein sequence ID" value="ADV62708.1"/>
    <property type="molecule type" value="Genomic_DNA"/>
</dbReference>
<dbReference type="HOGENOM" id="CLU_1110242_0_0_0"/>
<name>E8R4A7_ISOPI</name>
<evidence type="ECO:0000313" key="3">
    <source>
        <dbReference type="EMBL" id="ADV62708.1"/>
    </source>
</evidence>
<organism evidence="3 4">
    <name type="scientific">Isosphaera pallida (strain ATCC 43644 / DSM 9630 / IS1B)</name>
    <dbReference type="NCBI Taxonomy" id="575540"/>
    <lineage>
        <taxon>Bacteria</taxon>
        <taxon>Pseudomonadati</taxon>
        <taxon>Planctomycetota</taxon>
        <taxon>Planctomycetia</taxon>
        <taxon>Isosphaerales</taxon>
        <taxon>Isosphaeraceae</taxon>
        <taxon>Isosphaera</taxon>
    </lineage>
</organism>
<dbReference type="Proteomes" id="UP000008631">
    <property type="component" value="Chromosome"/>
</dbReference>
<dbReference type="RefSeq" id="WP_013564996.1">
    <property type="nucleotide sequence ID" value="NC_014962.1"/>
</dbReference>
<reference key="1">
    <citation type="submission" date="2010-11" db="EMBL/GenBank/DDBJ databases">
        <title>The complete sequence of chromosome of Isophaera pallida ATCC 43644.</title>
        <authorList>
            <consortium name="US DOE Joint Genome Institute (JGI-PGF)"/>
            <person name="Lucas S."/>
            <person name="Copeland A."/>
            <person name="Lapidus A."/>
            <person name="Bruce D."/>
            <person name="Goodwin L."/>
            <person name="Pitluck S."/>
            <person name="Kyrpides N."/>
            <person name="Mavromatis K."/>
            <person name="Pagani I."/>
            <person name="Ivanova N."/>
            <person name="Saunders E."/>
            <person name="Brettin T."/>
            <person name="Detter J.C."/>
            <person name="Han C."/>
            <person name="Tapia R."/>
            <person name="Land M."/>
            <person name="Hauser L."/>
            <person name="Markowitz V."/>
            <person name="Cheng J.-F."/>
            <person name="Hugenholtz P."/>
            <person name="Woyke T."/>
            <person name="Wu D."/>
            <person name="Eisen J.A."/>
        </authorList>
    </citation>
    <scope>NUCLEOTIDE SEQUENCE</scope>
    <source>
        <strain>ATCC 43644</strain>
    </source>
</reference>
<evidence type="ECO:0000256" key="1">
    <source>
        <dbReference type="SAM" id="Phobius"/>
    </source>
</evidence>
<keyword evidence="4" id="KW-1185">Reference proteome</keyword>
<keyword evidence="2" id="KW-0732">Signal</keyword>